<dbReference type="GO" id="GO:0005634">
    <property type="term" value="C:nucleus"/>
    <property type="evidence" value="ECO:0007669"/>
    <property type="project" value="InterPro"/>
</dbReference>
<reference evidence="2 3" key="1">
    <citation type="submission" date="2019-07" db="EMBL/GenBank/DDBJ databases">
        <title>Genomes of Cafeteria roenbergensis.</title>
        <authorList>
            <person name="Fischer M.G."/>
            <person name="Hackl T."/>
            <person name="Roman M."/>
        </authorList>
    </citation>
    <scope>NUCLEOTIDE SEQUENCE [LARGE SCALE GENOMIC DNA]</scope>
    <source>
        <strain evidence="2 3">BVI</strain>
    </source>
</reference>
<name>A0A5A8CQF4_CAFRO</name>
<feature type="compositionally biased region" description="Low complexity" evidence="1">
    <location>
        <begin position="390"/>
        <end position="400"/>
    </location>
</feature>
<evidence type="ECO:0000256" key="1">
    <source>
        <dbReference type="SAM" id="MobiDB-lite"/>
    </source>
</evidence>
<comment type="caution">
    <text evidence="2">The sequence shown here is derived from an EMBL/GenBank/DDBJ whole genome shotgun (WGS) entry which is preliminary data.</text>
</comment>
<dbReference type="Proteomes" id="UP000323011">
    <property type="component" value="Unassembled WGS sequence"/>
</dbReference>
<dbReference type="GO" id="GO:0045892">
    <property type="term" value="P:negative regulation of DNA-templated transcription"/>
    <property type="evidence" value="ECO:0007669"/>
    <property type="project" value="InterPro"/>
</dbReference>
<sequence>MTSTSILATACTVAGMDEAEVRATEAEALGPDCLGSGSVRNVLLRIRKVKSRSRAEPVLRGLRHNFRGDADCARATVEWAHALGVPAWADDGDDEAVTSTSAGVSALMAQLEQLHTVEKDDKLFEQASQNQGGTINRLVMPLVAAPPLHAQLLQLVERHSTKTGFLDIAVDQLGMTGGGRVALRSSRLLATAAYCAAVVSSLASAGQLDNGSRTIASCASLSALLARNAIAPMVLFVLLGLSRRSIDCLVDGHRLHPHAAARLAAACKPLLFASDAVVGAAGPLSESSAAGRAAPHAAPSASPASSSASATAGGDAAAGSGAPLGASSALVCALSLQDLCLAIEAVEAEAGGGSAAGLTAANSVSASGQGDPATSAGRPPLPSASPPSTGPGADGSGTPAMGPGQPVDPVVCAAAAVVRLPALTERLLALLFHPSAPVCSPHAAAFASRALAFACAAPDDRAEVAHHLVATAALCHEAEAGVSREGVAGRLAMAASVFPCVAAGVLLWCRGFIASSTLTTGAVYRADAHAVVRLAAKVAELQPRLAPRALVVLRRALRVHRPGSAGLEANAVRQAALSAVVRIMATANSALLALEMLQAEISTHSLDAGLARSVVATVLEAASPDYTRGFVRSLLLLLQALAARGAHEALPHSARARAVAAARWAAKSLPGSGSPARWTQATVAVAHEVEAAYD</sequence>
<protein>
    <submittedName>
        <fullName evidence="2">Uncharacterized protein</fullName>
    </submittedName>
</protein>
<dbReference type="Pfam" id="PF04858">
    <property type="entry name" value="TH1"/>
    <property type="match status" value="1"/>
</dbReference>
<proteinExistence type="predicted"/>
<dbReference type="InterPro" id="IPR006942">
    <property type="entry name" value="TH1"/>
</dbReference>
<feature type="region of interest" description="Disordered" evidence="1">
    <location>
        <begin position="290"/>
        <end position="317"/>
    </location>
</feature>
<evidence type="ECO:0000313" key="2">
    <source>
        <dbReference type="EMBL" id="KAA0154654.1"/>
    </source>
</evidence>
<feature type="compositionally biased region" description="Pro residues" evidence="1">
    <location>
        <begin position="379"/>
        <end position="389"/>
    </location>
</feature>
<keyword evidence="3" id="KW-1185">Reference proteome</keyword>
<organism evidence="2 3">
    <name type="scientific">Cafeteria roenbergensis</name>
    <name type="common">Marine flagellate</name>
    <dbReference type="NCBI Taxonomy" id="33653"/>
    <lineage>
        <taxon>Eukaryota</taxon>
        <taxon>Sar</taxon>
        <taxon>Stramenopiles</taxon>
        <taxon>Bigyra</taxon>
        <taxon>Opalozoa</taxon>
        <taxon>Bicosoecida</taxon>
        <taxon>Cafeteriaceae</taxon>
        <taxon>Cafeteria</taxon>
    </lineage>
</organism>
<evidence type="ECO:0000313" key="3">
    <source>
        <dbReference type="Proteomes" id="UP000323011"/>
    </source>
</evidence>
<feature type="region of interest" description="Disordered" evidence="1">
    <location>
        <begin position="363"/>
        <end position="404"/>
    </location>
</feature>
<gene>
    <name evidence="2" type="ORF">FNF29_02185</name>
</gene>
<dbReference type="EMBL" id="VLTN01000010">
    <property type="protein sequence ID" value="KAA0154654.1"/>
    <property type="molecule type" value="Genomic_DNA"/>
</dbReference>
<accession>A0A5A8CQF4</accession>
<dbReference type="AlphaFoldDB" id="A0A5A8CQF4"/>